<dbReference type="EMBL" id="JAUIZM010000010">
    <property type="protein sequence ID" value="KAK1358866.1"/>
    <property type="molecule type" value="Genomic_DNA"/>
</dbReference>
<keyword evidence="4" id="KW-1185">Reference proteome</keyword>
<dbReference type="GO" id="GO:0003729">
    <property type="term" value="F:mRNA binding"/>
    <property type="evidence" value="ECO:0007669"/>
    <property type="project" value="TreeGrafter"/>
</dbReference>
<feature type="region of interest" description="Disordered" evidence="1">
    <location>
        <begin position="252"/>
        <end position="287"/>
    </location>
</feature>
<dbReference type="InterPro" id="IPR035979">
    <property type="entry name" value="RBD_domain_sf"/>
</dbReference>
<evidence type="ECO:0000256" key="1">
    <source>
        <dbReference type="SAM" id="MobiDB-lite"/>
    </source>
</evidence>
<accession>A0AAD8H1V7</accession>
<protein>
    <submittedName>
        <fullName evidence="3">Uncharacterized protein</fullName>
    </submittedName>
</protein>
<dbReference type="GO" id="GO:1990904">
    <property type="term" value="C:ribonucleoprotein complex"/>
    <property type="evidence" value="ECO:0007669"/>
    <property type="project" value="TreeGrafter"/>
</dbReference>
<proteinExistence type="predicted"/>
<dbReference type="SUPFAM" id="SSF54928">
    <property type="entry name" value="RNA-binding domain, RBD"/>
    <property type="match status" value="1"/>
</dbReference>
<gene>
    <name evidence="3" type="ORF">POM88_043340</name>
</gene>
<reference evidence="3" key="1">
    <citation type="submission" date="2023-02" db="EMBL/GenBank/DDBJ databases">
        <title>Genome of toxic invasive species Heracleum sosnowskyi carries increased number of genes despite the absence of recent whole-genome duplications.</title>
        <authorList>
            <person name="Schelkunov M."/>
            <person name="Shtratnikova V."/>
            <person name="Makarenko M."/>
            <person name="Klepikova A."/>
            <person name="Omelchenko D."/>
            <person name="Novikova G."/>
            <person name="Obukhova E."/>
            <person name="Bogdanov V."/>
            <person name="Penin A."/>
            <person name="Logacheva M."/>
        </authorList>
    </citation>
    <scope>NUCLEOTIDE SEQUENCE</scope>
    <source>
        <strain evidence="3">Hsosn_3</strain>
        <tissue evidence="3">Leaf</tissue>
    </source>
</reference>
<dbReference type="Proteomes" id="UP001237642">
    <property type="component" value="Unassembled WGS sequence"/>
</dbReference>
<evidence type="ECO:0000313" key="4">
    <source>
        <dbReference type="Proteomes" id="UP001237642"/>
    </source>
</evidence>
<keyword evidence="2" id="KW-1133">Transmembrane helix</keyword>
<dbReference type="GO" id="GO:0005829">
    <property type="term" value="C:cytosol"/>
    <property type="evidence" value="ECO:0007669"/>
    <property type="project" value="TreeGrafter"/>
</dbReference>
<evidence type="ECO:0000256" key="2">
    <source>
        <dbReference type="SAM" id="Phobius"/>
    </source>
</evidence>
<dbReference type="PANTHER" id="PTHR10693">
    <property type="entry name" value="RAS GTPASE-ACTIVATING PROTEIN-BINDING PROTEIN"/>
    <property type="match status" value="1"/>
</dbReference>
<evidence type="ECO:0000313" key="3">
    <source>
        <dbReference type="EMBL" id="KAK1358866.1"/>
    </source>
</evidence>
<dbReference type="AlphaFoldDB" id="A0AAD8H1V7"/>
<feature type="transmembrane region" description="Helical" evidence="2">
    <location>
        <begin position="55"/>
        <end position="79"/>
    </location>
</feature>
<keyword evidence="2" id="KW-0812">Transmembrane</keyword>
<feature type="compositionally biased region" description="Low complexity" evidence="1">
    <location>
        <begin position="256"/>
        <end position="267"/>
    </location>
</feature>
<keyword evidence="2" id="KW-0472">Membrane</keyword>
<name>A0AAD8H1V7_9APIA</name>
<organism evidence="3 4">
    <name type="scientific">Heracleum sosnowskyi</name>
    <dbReference type="NCBI Taxonomy" id="360622"/>
    <lineage>
        <taxon>Eukaryota</taxon>
        <taxon>Viridiplantae</taxon>
        <taxon>Streptophyta</taxon>
        <taxon>Embryophyta</taxon>
        <taxon>Tracheophyta</taxon>
        <taxon>Spermatophyta</taxon>
        <taxon>Magnoliopsida</taxon>
        <taxon>eudicotyledons</taxon>
        <taxon>Gunneridae</taxon>
        <taxon>Pentapetalae</taxon>
        <taxon>asterids</taxon>
        <taxon>campanulids</taxon>
        <taxon>Apiales</taxon>
        <taxon>Apiaceae</taxon>
        <taxon>Apioideae</taxon>
        <taxon>apioid superclade</taxon>
        <taxon>Tordylieae</taxon>
        <taxon>Tordyliinae</taxon>
        <taxon>Heracleum</taxon>
    </lineage>
</organism>
<sequence>MAFPRGFNLKRSIRHVWREVRRNCSGGRNLCHSASQKRQLLHQDASSKMSLAKKAFLAVVSRLGCFASVILLIHTLYLYQIFEIFGVIQPDGVKISWKKYGPTATVRFVEKHSAEIANQKLVIILLMALSLFSKVGIRVLLQALTLLDKDMLLTYSVYVPNLSHAAANVESISNAFGTFGAIQTGGVKINWRRDANKNWIANASVGFLDDNVAQYALKRGRVNVDGNMVNVSFNRIKDMTIPKASNYSPHGSLTLQQGGYSSTPSGSGTTGQGSQGRQLIPHGGSSRPSIAKALRAEASNYSPHGSPTLQQGGYVVDSYSVYVPNLPHAAANVESISNAFGTFGAI</sequence>
<comment type="caution">
    <text evidence="3">The sequence shown here is derived from an EMBL/GenBank/DDBJ whole genome shotgun (WGS) entry which is preliminary data.</text>
</comment>
<reference evidence="3" key="2">
    <citation type="submission" date="2023-05" db="EMBL/GenBank/DDBJ databases">
        <authorList>
            <person name="Schelkunov M.I."/>
        </authorList>
    </citation>
    <scope>NUCLEOTIDE SEQUENCE</scope>
    <source>
        <strain evidence="3">Hsosn_3</strain>
        <tissue evidence="3">Leaf</tissue>
    </source>
</reference>
<dbReference type="PANTHER" id="PTHR10693:SF20">
    <property type="entry name" value="AT27578P"/>
    <property type="match status" value="1"/>
</dbReference>
<dbReference type="InterPro" id="IPR039539">
    <property type="entry name" value="Ras_GTPase_bind_prot"/>
</dbReference>